<evidence type="ECO:0000313" key="1">
    <source>
        <dbReference type="EMBL" id="UYV61921.1"/>
    </source>
</evidence>
<organism evidence="1 2">
    <name type="scientific">Cordylochernes scorpioides</name>
    <dbReference type="NCBI Taxonomy" id="51811"/>
    <lineage>
        <taxon>Eukaryota</taxon>
        <taxon>Metazoa</taxon>
        <taxon>Ecdysozoa</taxon>
        <taxon>Arthropoda</taxon>
        <taxon>Chelicerata</taxon>
        <taxon>Arachnida</taxon>
        <taxon>Pseudoscorpiones</taxon>
        <taxon>Cheliferoidea</taxon>
        <taxon>Chernetidae</taxon>
        <taxon>Cordylochernes</taxon>
    </lineage>
</organism>
<gene>
    <name evidence="1" type="ORF">LAZ67_1007072</name>
</gene>
<name>A0ABY6K0V9_9ARAC</name>
<evidence type="ECO:0000313" key="2">
    <source>
        <dbReference type="Proteomes" id="UP001235939"/>
    </source>
</evidence>
<reference evidence="1 2" key="1">
    <citation type="submission" date="2022-01" db="EMBL/GenBank/DDBJ databases">
        <title>A chromosomal length assembly of Cordylochernes scorpioides.</title>
        <authorList>
            <person name="Zeh D."/>
            <person name="Zeh J."/>
        </authorList>
    </citation>
    <scope>NUCLEOTIDE SEQUENCE [LARGE SCALE GENOMIC DNA]</scope>
    <source>
        <strain evidence="1">IN4F17</strain>
        <tissue evidence="1">Whole Body</tissue>
    </source>
</reference>
<keyword evidence="2" id="KW-1185">Reference proteome</keyword>
<accession>A0ABY6K0V9</accession>
<proteinExistence type="predicted"/>
<dbReference type="EMBL" id="CP092863">
    <property type="protein sequence ID" value="UYV61921.1"/>
    <property type="molecule type" value="Genomic_DNA"/>
</dbReference>
<dbReference type="Proteomes" id="UP001235939">
    <property type="component" value="Chromosome 01"/>
</dbReference>
<sequence>MCPAPSPGLTCVTTNSRDTTQTFHFGWLSTPSHIVTILPRDVLPEPPTAVRSLFREVFVFFEFLLELQAWLFAIGLHPEAMKLTKVAKATIYVRSKEEVLISIPLFFSLERRESTDRANKLPIEENNVGFTKFEPRRKRPVDSEAACRENKMDCVQAAAVKPTLNQRLMPKSKIQEFTTIRQKKATLRARSEVGKLEQCVYLEFCPDFRQA</sequence>
<protein>
    <submittedName>
        <fullName evidence="1">Uncharacterized protein</fullName>
    </submittedName>
</protein>